<organism evidence="4 5">
    <name type="scientific">Candidatus Falkowbacteria bacterium CG1_02_37_44</name>
    <dbReference type="NCBI Taxonomy" id="1805146"/>
    <lineage>
        <taxon>Bacteria</taxon>
        <taxon>Candidatus Falkowiibacteriota</taxon>
    </lineage>
</organism>
<dbReference type="InterPro" id="IPR011006">
    <property type="entry name" value="CheY-like_superfamily"/>
</dbReference>
<gene>
    <name evidence="4" type="ORF">AUJ27_03765</name>
</gene>
<accession>A0A1J4T881</accession>
<dbReference type="Pfam" id="PF00072">
    <property type="entry name" value="Response_reg"/>
    <property type="match status" value="1"/>
</dbReference>
<proteinExistence type="predicted"/>
<dbReference type="SUPFAM" id="SSF52172">
    <property type="entry name" value="CheY-like"/>
    <property type="match status" value="1"/>
</dbReference>
<dbReference type="STRING" id="1805146.AUJ27_03765"/>
<name>A0A1J4T881_9BACT</name>
<keyword evidence="1 2" id="KW-0597">Phosphoprotein</keyword>
<dbReference type="GO" id="GO:0000160">
    <property type="term" value="P:phosphorelay signal transduction system"/>
    <property type="evidence" value="ECO:0007669"/>
    <property type="project" value="InterPro"/>
</dbReference>
<dbReference type="CDD" id="cd00156">
    <property type="entry name" value="REC"/>
    <property type="match status" value="1"/>
</dbReference>
<dbReference type="EMBL" id="MNUU01000073">
    <property type="protein sequence ID" value="OIO06694.1"/>
    <property type="molecule type" value="Genomic_DNA"/>
</dbReference>
<evidence type="ECO:0000259" key="3">
    <source>
        <dbReference type="PROSITE" id="PS50110"/>
    </source>
</evidence>
<reference evidence="4 5" key="1">
    <citation type="journal article" date="2016" name="Environ. Microbiol.">
        <title>Genomic resolution of a cold subsurface aquifer community provides metabolic insights for novel microbes adapted to high CO concentrations.</title>
        <authorList>
            <person name="Probst A.J."/>
            <person name="Castelle C.J."/>
            <person name="Singh A."/>
            <person name="Brown C.T."/>
            <person name="Anantharaman K."/>
            <person name="Sharon I."/>
            <person name="Hug L.A."/>
            <person name="Burstein D."/>
            <person name="Emerson J.B."/>
            <person name="Thomas B.C."/>
            <person name="Banfield J.F."/>
        </authorList>
    </citation>
    <scope>NUCLEOTIDE SEQUENCE [LARGE SCALE GENOMIC DNA]</scope>
    <source>
        <strain evidence="4">CG1_02_37_44</strain>
    </source>
</reference>
<feature type="domain" description="Response regulatory" evidence="3">
    <location>
        <begin position="4"/>
        <end position="120"/>
    </location>
</feature>
<evidence type="ECO:0000313" key="4">
    <source>
        <dbReference type="EMBL" id="OIO06694.1"/>
    </source>
</evidence>
<comment type="caution">
    <text evidence="4">The sequence shown here is derived from an EMBL/GenBank/DDBJ whole genome shotgun (WGS) entry which is preliminary data.</text>
</comment>
<dbReference type="AlphaFoldDB" id="A0A1J4T881"/>
<evidence type="ECO:0000256" key="1">
    <source>
        <dbReference type="ARBA" id="ARBA00022553"/>
    </source>
</evidence>
<dbReference type="PANTHER" id="PTHR44591">
    <property type="entry name" value="STRESS RESPONSE REGULATOR PROTEIN 1"/>
    <property type="match status" value="1"/>
</dbReference>
<dbReference type="Gene3D" id="3.40.50.2300">
    <property type="match status" value="1"/>
</dbReference>
<evidence type="ECO:0000313" key="5">
    <source>
        <dbReference type="Proteomes" id="UP000183192"/>
    </source>
</evidence>
<dbReference type="PROSITE" id="PS50110">
    <property type="entry name" value="RESPONSE_REGULATORY"/>
    <property type="match status" value="1"/>
</dbReference>
<dbReference type="Proteomes" id="UP000183192">
    <property type="component" value="Unassembled WGS sequence"/>
</dbReference>
<evidence type="ECO:0000256" key="2">
    <source>
        <dbReference type="PROSITE-ProRule" id="PRU00169"/>
    </source>
</evidence>
<dbReference type="SMART" id="SM00448">
    <property type="entry name" value="REC"/>
    <property type="match status" value="1"/>
</dbReference>
<protein>
    <recommendedName>
        <fullName evidence="3">Response regulatory domain-containing protein</fullName>
    </recommendedName>
</protein>
<sequence>MFKKILLIENEEEIINIYKLGLKRAGFIVEVIKNGIWGLRPEKIKQFDIIIMDMTIPAVDGHSSIKILKINKTTKHIPLIVFFNSAQEDDIKRAISLGADAYLIKIHTTPAKLVKKINKMLNSRKE</sequence>
<dbReference type="InterPro" id="IPR050595">
    <property type="entry name" value="Bact_response_regulator"/>
</dbReference>
<dbReference type="InterPro" id="IPR001789">
    <property type="entry name" value="Sig_transdc_resp-reg_receiver"/>
</dbReference>
<feature type="modified residue" description="4-aspartylphosphate" evidence="2">
    <location>
        <position position="53"/>
    </location>
</feature>
<dbReference type="PANTHER" id="PTHR44591:SF23">
    <property type="entry name" value="CHEY SUBFAMILY"/>
    <property type="match status" value="1"/>
</dbReference>